<dbReference type="SUPFAM" id="SSF55811">
    <property type="entry name" value="Nudix"/>
    <property type="match status" value="1"/>
</dbReference>
<evidence type="ECO:0000313" key="3">
    <source>
        <dbReference type="EMBL" id="RIY39305.1"/>
    </source>
</evidence>
<name>A0A3A1YNP5_9GAMM</name>
<dbReference type="PROSITE" id="PS51462">
    <property type="entry name" value="NUDIX"/>
    <property type="match status" value="1"/>
</dbReference>
<dbReference type="InterPro" id="IPR015797">
    <property type="entry name" value="NUDIX_hydrolase-like_dom_sf"/>
</dbReference>
<dbReference type="GO" id="GO:0005829">
    <property type="term" value="C:cytosol"/>
    <property type="evidence" value="ECO:0007669"/>
    <property type="project" value="TreeGrafter"/>
</dbReference>
<dbReference type="NCBIfam" id="NF008736">
    <property type="entry name" value="PRK11762.1"/>
    <property type="match status" value="1"/>
</dbReference>
<dbReference type="PANTHER" id="PTHR11839:SF12">
    <property type="entry name" value="ADP COMPOUNDS HYDROLASE NUDE"/>
    <property type="match status" value="1"/>
</dbReference>
<dbReference type="AlphaFoldDB" id="A0A3A1YNP5"/>
<organism evidence="3 4">
    <name type="scientific">Psittacicella hinzii</name>
    <dbReference type="NCBI Taxonomy" id="2028575"/>
    <lineage>
        <taxon>Bacteria</taxon>
        <taxon>Pseudomonadati</taxon>
        <taxon>Pseudomonadota</taxon>
        <taxon>Gammaproteobacteria</taxon>
        <taxon>Pasteurellales</taxon>
        <taxon>Psittacicellaceae</taxon>
        <taxon>Psittacicella</taxon>
    </lineage>
</organism>
<dbReference type="Pfam" id="PF00293">
    <property type="entry name" value="NUDIX"/>
    <property type="match status" value="1"/>
</dbReference>
<accession>A0A3A1YNP5</accession>
<sequence length="188" mass="21221">MTNSKRTKPQVKEIRPLGKLGMFRVQALDLTFANGQEREYFRLAAKRDAVTVVAVDGNDLLLIEEFAGGTLEYELGFVRGAIDEGETYLQAGGRELAEEAGYEASSLTHLTTMYNSTGYQTAKMYVVVATGLSALAQRPEGDEPEPLEIVRWPLTKLDELLTHPRFRDSRNLVALYAFRDYYHQYMQS</sequence>
<dbReference type="OrthoDB" id="9806150at2"/>
<comment type="caution">
    <text evidence="3">The sequence shown here is derived from an EMBL/GenBank/DDBJ whole genome shotgun (WGS) entry which is preliminary data.</text>
</comment>
<dbReference type="Gene3D" id="3.90.79.10">
    <property type="entry name" value="Nucleoside Triphosphate Pyrophosphohydrolase"/>
    <property type="match status" value="1"/>
</dbReference>
<dbReference type="GO" id="GO:0019144">
    <property type="term" value="F:ADP-sugar diphosphatase activity"/>
    <property type="evidence" value="ECO:0007669"/>
    <property type="project" value="TreeGrafter"/>
</dbReference>
<feature type="domain" description="Nudix hydrolase" evidence="2">
    <location>
        <begin position="45"/>
        <end position="174"/>
    </location>
</feature>
<dbReference type="InterPro" id="IPR000086">
    <property type="entry name" value="NUDIX_hydrolase_dom"/>
</dbReference>
<gene>
    <name evidence="3" type="ORF">CKF58_02370</name>
</gene>
<evidence type="ECO:0000256" key="1">
    <source>
        <dbReference type="ARBA" id="ARBA00022801"/>
    </source>
</evidence>
<dbReference type="PANTHER" id="PTHR11839">
    <property type="entry name" value="UDP/ADP-SUGAR PYROPHOSPHATASE"/>
    <property type="match status" value="1"/>
</dbReference>
<dbReference type="Proteomes" id="UP000265916">
    <property type="component" value="Unassembled WGS sequence"/>
</dbReference>
<dbReference type="EMBL" id="NRJG01000035">
    <property type="protein sequence ID" value="RIY39305.1"/>
    <property type="molecule type" value="Genomic_DNA"/>
</dbReference>
<reference evidence="3 4" key="1">
    <citation type="submission" date="2017-08" db="EMBL/GenBank/DDBJ databases">
        <title>Reclassification of Bisgaard taxon 37 and 44.</title>
        <authorList>
            <person name="Christensen H."/>
        </authorList>
    </citation>
    <scope>NUCLEOTIDE SEQUENCE [LARGE SCALE GENOMIC DNA]</scope>
    <source>
        <strain evidence="3 4">111</strain>
    </source>
</reference>
<dbReference type="GO" id="GO:0019693">
    <property type="term" value="P:ribose phosphate metabolic process"/>
    <property type="evidence" value="ECO:0007669"/>
    <property type="project" value="TreeGrafter"/>
</dbReference>
<keyword evidence="1 3" id="KW-0378">Hydrolase</keyword>
<proteinExistence type="predicted"/>
<keyword evidence="4" id="KW-1185">Reference proteome</keyword>
<evidence type="ECO:0000313" key="4">
    <source>
        <dbReference type="Proteomes" id="UP000265916"/>
    </source>
</evidence>
<dbReference type="GO" id="GO:0006753">
    <property type="term" value="P:nucleoside phosphate metabolic process"/>
    <property type="evidence" value="ECO:0007669"/>
    <property type="project" value="TreeGrafter"/>
</dbReference>
<protein>
    <submittedName>
        <fullName evidence="3">ADP compounds hydrolase NudE</fullName>
    </submittedName>
</protein>
<evidence type="ECO:0000259" key="2">
    <source>
        <dbReference type="PROSITE" id="PS51462"/>
    </source>
</evidence>
<dbReference type="RefSeq" id="WP_119530481.1">
    <property type="nucleotide sequence ID" value="NZ_JBHSSP010000002.1"/>
</dbReference>